<evidence type="ECO:0000313" key="1">
    <source>
        <dbReference type="EMBL" id="KQL52294.1"/>
    </source>
</evidence>
<dbReference type="EMBL" id="LJJC01000004">
    <property type="protein sequence ID" value="KQL52294.1"/>
    <property type="molecule type" value="Genomic_DNA"/>
</dbReference>
<sequence>MNFVFDIDGTICFTGKNIEEEICSALDECLDKGHEVIFASARPIRDLLPVLPKRYHHVKMVGGNGAFTFKNGKIEVIYFKQEIVIALKKLIESYQLKYLADSDWDYSFTGEEDHTIFKNLDPHKTAMNKPLEGLNGISKMVIFSPPAEVKQALHKMPVSLFEHHSEELIDISPLGIDKQKGLQQLGITEFIAFGNDANDKQLFQDAKHSICVGNHPVSVYANEIVNRENVAKKIKELAKRYVNEESVYSCNN</sequence>
<gene>
    <name evidence="1" type="ORF">AN964_01195</name>
</gene>
<dbReference type="GO" id="GO:0005829">
    <property type="term" value="C:cytosol"/>
    <property type="evidence" value="ECO:0007669"/>
    <property type="project" value="TreeGrafter"/>
</dbReference>
<organism evidence="1 2">
    <name type="scientific">Heyndrickxia shackletonii</name>
    <dbReference type="NCBI Taxonomy" id="157838"/>
    <lineage>
        <taxon>Bacteria</taxon>
        <taxon>Bacillati</taxon>
        <taxon>Bacillota</taxon>
        <taxon>Bacilli</taxon>
        <taxon>Bacillales</taxon>
        <taxon>Bacillaceae</taxon>
        <taxon>Heyndrickxia</taxon>
    </lineage>
</organism>
<dbReference type="InterPro" id="IPR006379">
    <property type="entry name" value="HAD-SF_hydro_IIB"/>
</dbReference>
<dbReference type="STRING" id="157838.AN964_01195"/>
<dbReference type="PANTHER" id="PTHR10000:SF53">
    <property type="entry name" value="5-AMINO-6-(5-PHOSPHO-D-RIBITYLAMINO)URACIL PHOSPHATASE YBJI-RELATED"/>
    <property type="match status" value="1"/>
</dbReference>
<dbReference type="Gene3D" id="3.30.1240.10">
    <property type="match status" value="1"/>
</dbReference>
<dbReference type="AlphaFoldDB" id="A0A0Q3TE09"/>
<protein>
    <recommendedName>
        <fullName evidence="3">Hydrolase</fullName>
    </recommendedName>
</protein>
<keyword evidence="2" id="KW-1185">Reference proteome</keyword>
<reference evidence="1 2" key="1">
    <citation type="submission" date="2015-09" db="EMBL/GenBank/DDBJ databases">
        <title>Genome sequencing project for genomic taxonomy and phylogenomics of Bacillus-like bacteria.</title>
        <authorList>
            <person name="Liu B."/>
            <person name="Wang J."/>
            <person name="Zhu Y."/>
            <person name="Liu G."/>
            <person name="Chen Q."/>
            <person name="Chen Z."/>
            <person name="Lan J."/>
            <person name="Che J."/>
            <person name="Ge C."/>
            <person name="Shi H."/>
            <person name="Pan Z."/>
            <person name="Liu X."/>
        </authorList>
    </citation>
    <scope>NUCLEOTIDE SEQUENCE [LARGE SCALE GENOMIC DNA]</scope>
    <source>
        <strain evidence="1 2">LMG 18435</strain>
    </source>
</reference>
<dbReference type="GO" id="GO:0000287">
    <property type="term" value="F:magnesium ion binding"/>
    <property type="evidence" value="ECO:0007669"/>
    <property type="project" value="TreeGrafter"/>
</dbReference>
<dbReference type="Proteomes" id="UP000051888">
    <property type="component" value="Unassembled WGS sequence"/>
</dbReference>
<dbReference type="InterPro" id="IPR023214">
    <property type="entry name" value="HAD_sf"/>
</dbReference>
<dbReference type="InterPro" id="IPR036412">
    <property type="entry name" value="HAD-like_sf"/>
</dbReference>
<accession>A0A0Q3TE09</accession>
<evidence type="ECO:0008006" key="3">
    <source>
        <dbReference type="Google" id="ProtNLM"/>
    </source>
</evidence>
<dbReference type="OrthoDB" id="1650327at2"/>
<dbReference type="GO" id="GO:0016791">
    <property type="term" value="F:phosphatase activity"/>
    <property type="evidence" value="ECO:0007669"/>
    <property type="project" value="TreeGrafter"/>
</dbReference>
<name>A0A0Q3TE09_9BACI</name>
<dbReference type="PANTHER" id="PTHR10000">
    <property type="entry name" value="PHOSPHOSERINE PHOSPHATASE"/>
    <property type="match status" value="1"/>
</dbReference>
<dbReference type="RefSeq" id="WP_055737975.1">
    <property type="nucleotide sequence ID" value="NZ_JAAIWL010000017.1"/>
</dbReference>
<dbReference type="Pfam" id="PF08282">
    <property type="entry name" value="Hydrolase_3"/>
    <property type="match status" value="1"/>
</dbReference>
<dbReference type="SUPFAM" id="SSF56784">
    <property type="entry name" value="HAD-like"/>
    <property type="match status" value="1"/>
</dbReference>
<comment type="caution">
    <text evidence="1">The sequence shown here is derived from an EMBL/GenBank/DDBJ whole genome shotgun (WGS) entry which is preliminary data.</text>
</comment>
<proteinExistence type="predicted"/>
<dbReference type="Gene3D" id="3.40.50.1000">
    <property type="entry name" value="HAD superfamily/HAD-like"/>
    <property type="match status" value="1"/>
</dbReference>
<dbReference type="PATRIC" id="fig|157838.3.peg.259"/>
<dbReference type="NCBIfam" id="TIGR01484">
    <property type="entry name" value="HAD-SF-IIB"/>
    <property type="match status" value="1"/>
</dbReference>
<evidence type="ECO:0000313" key="2">
    <source>
        <dbReference type="Proteomes" id="UP000051888"/>
    </source>
</evidence>